<comment type="caution">
    <text evidence="1">The sequence shown here is derived from an EMBL/GenBank/DDBJ whole genome shotgun (WGS) entry which is preliminary data.</text>
</comment>
<evidence type="ECO:0000313" key="2">
    <source>
        <dbReference type="Proteomes" id="UP000299102"/>
    </source>
</evidence>
<evidence type="ECO:0000313" key="1">
    <source>
        <dbReference type="EMBL" id="GBP80538.1"/>
    </source>
</evidence>
<protein>
    <submittedName>
        <fullName evidence="1">Uncharacterized protein</fullName>
    </submittedName>
</protein>
<accession>A0A4C1YWQ3</accession>
<reference evidence="1 2" key="1">
    <citation type="journal article" date="2019" name="Commun. Biol.">
        <title>The bagworm genome reveals a unique fibroin gene that provides high tensile strength.</title>
        <authorList>
            <person name="Kono N."/>
            <person name="Nakamura H."/>
            <person name="Ohtoshi R."/>
            <person name="Tomita M."/>
            <person name="Numata K."/>
            <person name="Arakawa K."/>
        </authorList>
    </citation>
    <scope>NUCLEOTIDE SEQUENCE [LARGE SCALE GENOMIC DNA]</scope>
</reference>
<name>A0A4C1YWQ3_EUMVA</name>
<gene>
    <name evidence="1" type="ORF">EVAR_39408_1</name>
</gene>
<keyword evidence="2" id="KW-1185">Reference proteome</keyword>
<sequence length="86" mass="10164">MGECVFAEGKLEVQSKLKILAPTEAHRIRFERDSQEQSRGTYKTLHDCRKHRRVKIYEWINDGASTPAAGRSRLCKWMMYSLLHRR</sequence>
<dbReference type="EMBL" id="BGZK01001467">
    <property type="protein sequence ID" value="GBP80538.1"/>
    <property type="molecule type" value="Genomic_DNA"/>
</dbReference>
<proteinExistence type="predicted"/>
<dbReference type="AlphaFoldDB" id="A0A4C1YWQ3"/>
<dbReference type="Proteomes" id="UP000299102">
    <property type="component" value="Unassembled WGS sequence"/>
</dbReference>
<organism evidence="1 2">
    <name type="scientific">Eumeta variegata</name>
    <name type="common">Bagworm moth</name>
    <name type="synonym">Eumeta japonica</name>
    <dbReference type="NCBI Taxonomy" id="151549"/>
    <lineage>
        <taxon>Eukaryota</taxon>
        <taxon>Metazoa</taxon>
        <taxon>Ecdysozoa</taxon>
        <taxon>Arthropoda</taxon>
        <taxon>Hexapoda</taxon>
        <taxon>Insecta</taxon>
        <taxon>Pterygota</taxon>
        <taxon>Neoptera</taxon>
        <taxon>Endopterygota</taxon>
        <taxon>Lepidoptera</taxon>
        <taxon>Glossata</taxon>
        <taxon>Ditrysia</taxon>
        <taxon>Tineoidea</taxon>
        <taxon>Psychidae</taxon>
        <taxon>Oiketicinae</taxon>
        <taxon>Eumeta</taxon>
    </lineage>
</organism>